<dbReference type="RefSeq" id="WP_228254668.1">
    <property type="nucleotide sequence ID" value="NZ_CP032099.1"/>
</dbReference>
<sequence>MSEYLYGASLQGLQEFIFKTNKLKEIIGASEIIKNFDKLELKKEFDLKEDATIILQAAGNLRVIFKNKEDLEKVVLKLPQYMMLKAYGVTISQAVVEYKNYKDSSQELEKLLKIQRNKSNISLDTHFNIIQQNPRTALPLIDSENDKATAQKIVEFKKFAKEIKKDDKDSIFDISYLSNKKNKIAIIHIDGNGLGNIVKDLTEADIKMFSKKLDDATNEAFKECVEKVFKSEDSKLKKRDVILGGDDVTLICDANQALDFTKYFLELFEEKTKNIYTNKEKNISYDLTACAGVVFCNEKYPFHYAVKLAEDLCSFTKKDSKKYAKEKKLNLAPSSLMFHNIQSSNVESFSKFIEDELTINGIRCDFGPYYLKEIENKISIKKFQALVDDFKKENSPIAKLRDWLTTLSHDKNLAKLQLERINQISKDKWDSKNLYEGTSLKNLIVKKDGLDKTPVYDVLQILSVTDEKEGDIK</sequence>
<evidence type="ECO:0000256" key="2">
    <source>
        <dbReference type="ARBA" id="ARBA00023118"/>
    </source>
</evidence>
<accession>A0AAD0SM61</accession>
<dbReference type="Gene3D" id="3.30.70.270">
    <property type="match status" value="1"/>
</dbReference>
<dbReference type="GO" id="GO:0000166">
    <property type="term" value="F:nucleotide binding"/>
    <property type="evidence" value="ECO:0007669"/>
    <property type="project" value="UniProtKB-KW"/>
</dbReference>
<evidence type="ECO:0000313" key="5">
    <source>
        <dbReference type="Proteomes" id="UP000262029"/>
    </source>
</evidence>
<dbReference type="AlphaFoldDB" id="A0AAD0SM61"/>
<protein>
    <recommendedName>
        <fullName evidence="3">Cas10/Cmr2 second palm domain-containing protein</fullName>
    </recommendedName>
</protein>
<dbReference type="GO" id="GO:0051607">
    <property type="term" value="P:defense response to virus"/>
    <property type="evidence" value="ECO:0007669"/>
    <property type="project" value="UniProtKB-KW"/>
</dbReference>
<dbReference type="Proteomes" id="UP000262029">
    <property type="component" value="Chromosome"/>
</dbReference>
<dbReference type="InterPro" id="IPR043128">
    <property type="entry name" value="Rev_trsase/Diguanyl_cyclase"/>
</dbReference>
<keyword evidence="2" id="KW-0051">Antiviral defense</keyword>
<feature type="domain" description="Cas10/Cmr2 second palm" evidence="3">
    <location>
        <begin position="184"/>
        <end position="322"/>
    </location>
</feature>
<gene>
    <name evidence="4" type="ORF">ASKIR_0874</name>
</gene>
<evidence type="ECO:0000259" key="3">
    <source>
        <dbReference type="Pfam" id="PF22335"/>
    </source>
</evidence>
<evidence type="ECO:0000313" key="4">
    <source>
        <dbReference type="EMBL" id="AXX84692.1"/>
    </source>
</evidence>
<dbReference type="GeneID" id="61750627"/>
<proteinExistence type="predicted"/>
<name>A0AAD0SM61_9BACT</name>
<organism evidence="4 5">
    <name type="scientific">Aliarcobacter skirrowii CCUG 10374</name>
    <dbReference type="NCBI Taxonomy" id="1032239"/>
    <lineage>
        <taxon>Bacteria</taxon>
        <taxon>Pseudomonadati</taxon>
        <taxon>Campylobacterota</taxon>
        <taxon>Epsilonproteobacteria</taxon>
        <taxon>Campylobacterales</taxon>
        <taxon>Arcobacteraceae</taxon>
        <taxon>Aliarcobacter</taxon>
    </lineage>
</organism>
<keyword evidence="1" id="KW-0547">Nucleotide-binding</keyword>
<dbReference type="Pfam" id="PF22335">
    <property type="entry name" value="Cas10-Cmr2_palm2"/>
    <property type="match status" value="1"/>
</dbReference>
<dbReference type="EMBL" id="CP032099">
    <property type="protein sequence ID" value="AXX84692.1"/>
    <property type="molecule type" value="Genomic_DNA"/>
</dbReference>
<dbReference type="InterPro" id="IPR054767">
    <property type="entry name" value="Cas10-Cmr2_palm2"/>
</dbReference>
<evidence type="ECO:0000256" key="1">
    <source>
        <dbReference type="ARBA" id="ARBA00022741"/>
    </source>
</evidence>
<reference evidence="4 5" key="1">
    <citation type="submission" date="2018-08" db="EMBL/GenBank/DDBJ databases">
        <title>Complete genome of the Arcobacter skirrowii type strain LMG 6621.</title>
        <authorList>
            <person name="Miller W.G."/>
            <person name="Yee E."/>
            <person name="Bono J.L."/>
        </authorList>
    </citation>
    <scope>NUCLEOTIDE SEQUENCE [LARGE SCALE GENOMIC DNA]</scope>
    <source>
        <strain evidence="4 5">CCUG 10374</strain>
    </source>
</reference>